<dbReference type="EMBL" id="AP019621">
    <property type="protein sequence ID" value="BBJ47503.1"/>
    <property type="molecule type" value="Genomic_DNA"/>
</dbReference>
<gene>
    <name evidence="1" type="ORF">SAVMC3_01320</name>
</gene>
<reference evidence="1" key="1">
    <citation type="submission" date="2019-04" db="EMBL/GenBank/DDBJ databases">
        <title>Draft genome sequences of Streptomyces avermitilis MC3.</title>
        <authorList>
            <person name="Komaki H."/>
            <person name="Tamura T."/>
            <person name="Hosoyama A."/>
        </authorList>
    </citation>
    <scope>NUCLEOTIDE SEQUENCE</scope>
    <source>
        <strain evidence="1">MC3</strain>
    </source>
</reference>
<name>A0A499UZH3_STRAX</name>
<sequence length="78" mass="7745">MLDRGLVAQSLLDHVLPGAAALPDVGELARVGQQGGDGLVDDVDGGLVPGADHQQECVTQLGVAEGGAVFLVAGGDQQ</sequence>
<protein>
    <submittedName>
        <fullName evidence="1">Uncharacterized protein</fullName>
    </submittedName>
</protein>
<dbReference type="AlphaFoldDB" id="A0A499UZH3"/>
<evidence type="ECO:0000313" key="1">
    <source>
        <dbReference type="EMBL" id="BBJ47503.1"/>
    </source>
</evidence>
<proteinExistence type="predicted"/>
<organism evidence="1">
    <name type="scientific">Streptomyces avermitilis</name>
    <dbReference type="NCBI Taxonomy" id="33903"/>
    <lineage>
        <taxon>Bacteria</taxon>
        <taxon>Bacillati</taxon>
        <taxon>Actinomycetota</taxon>
        <taxon>Actinomycetes</taxon>
        <taxon>Kitasatosporales</taxon>
        <taxon>Streptomycetaceae</taxon>
        <taxon>Streptomyces</taxon>
    </lineage>
</organism>
<accession>A0A499UZH3</accession>